<gene>
    <name evidence="3" type="ORF">DPPLL_37750</name>
</gene>
<dbReference type="NCBIfam" id="TIGR02258">
    <property type="entry name" value="2_5_ligase"/>
    <property type="match status" value="1"/>
</dbReference>
<feature type="short sequence motif" description="HXTX 2" evidence="2">
    <location>
        <begin position="121"/>
        <end position="124"/>
    </location>
</feature>
<dbReference type="InterPro" id="IPR004175">
    <property type="entry name" value="RNA_CPDase"/>
</dbReference>
<feature type="active site" description="Proton donor" evidence="2">
    <location>
        <position position="37"/>
    </location>
</feature>
<evidence type="ECO:0000256" key="1">
    <source>
        <dbReference type="ARBA" id="ARBA00022801"/>
    </source>
</evidence>
<evidence type="ECO:0000256" key="2">
    <source>
        <dbReference type="HAMAP-Rule" id="MF_01940"/>
    </source>
</evidence>
<dbReference type="Gene3D" id="3.90.1140.10">
    <property type="entry name" value="Cyclic phosphodiesterase"/>
    <property type="match status" value="1"/>
</dbReference>
<dbReference type="EMBL" id="AP025516">
    <property type="protein sequence ID" value="BDD89410.1"/>
    <property type="molecule type" value="Genomic_DNA"/>
</dbReference>
<organism evidence="3 4">
    <name type="scientific">Desulfofustis limnaeus</name>
    <dbReference type="NCBI Taxonomy" id="2740163"/>
    <lineage>
        <taxon>Bacteria</taxon>
        <taxon>Pseudomonadati</taxon>
        <taxon>Thermodesulfobacteriota</taxon>
        <taxon>Desulfobulbia</taxon>
        <taxon>Desulfobulbales</taxon>
        <taxon>Desulfocapsaceae</taxon>
        <taxon>Desulfofustis</taxon>
    </lineage>
</organism>
<dbReference type="PANTHER" id="PTHR35561">
    <property type="entry name" value="RNA 2',3'-CYCLIC PHOSPHODIESTERASE"/>
    <property type="match status" value="1"/>
</dbReference>
<keyword evidence="1 2" id="KW-0378">Hydrolase</keyword>
<evidence type="ECO:0000313" key="3">
    <source>
        <dbReference type="EMBL" id="BDD89410.1"/>
    </source>
</evidence>
<dbReference type="Proteomes" id="UP000830055">
    <property type="component" value="Chromosome"/>
</dbReference>
<sequence>MIRTFIALPLEASIQTRLSELGQTVPGARCVPAEQIHLTIRFIGEVEGTLFRTIKEALAQVSAAPICLSIRGVGHFPPRGNPRVLWAGVEPAAAVIGLRQHINRVLTTIGIPPEERKYHPHVTIARLHDTPLRRVTDFLTGNSLLQSSAFTIDAFALFSSTLSAKGAVHRLEALYPLSGSA</sequence>
<keyword evidence="4" id="KW-1185">Reference proteome</keyword>
<reference evidence="3 4" key="1">
    <citation type="submission" date="2022-01" db="EMBL/GenBank/DDBJ databases">
        <title>Desulfofustis limnae sp. nov., a novel mesophilic sulfate-reducing bacterium isolated from marsh soil.</title>
        <authorList>
            <person name="Watanabe M."/>
            <person name="Takahashi A."/>
            <person name="Kojima H."/>
            <person name="Fukui M."/>
        </authorList>
    </citation>
    <scope>NUCLEOTIDE SEQUENCE [LARGE SCALE GENOMIC DNA]</scope>
    <source>
        <strain evidence="3 4">PPLL</strain>
    </source>
</reference>
<feature type="short sequence motif" description="HXTX 1" evidence="2">
    <location>
        <begin position="37"/>
        <end position="40"/>
    </location>
</feature>
<dbReference type="SUPFAM" id="SSF55144">
    <property type="entry name" value="LigT-like"/>
    <property type="match status" value="1"/>
</dbReference>
<comment type="similarity">
    <text evidence="2">Belongs to the 2H phosphoesterase superfamily. ThpR family.</text>
</comment>
<feature type="active site" description="Proton acceptor" evidence="2">
    <location>
        <position position="121"/>
    </location>
</feature>
<proteinExistence type="inferred from homology"/>
<dbReference type="RefSeq" id="WP_284152713.1">
    <property type="nucleotide sequence ID" value="NZ_AP025516.1"/>
</dbReference>
<accession>A0ABN6MAJ3</accession>
<name>A0ABN6MAJ3_9BACT</name>
<evidence type="ECO:0000313" key="4">
    <source>
        <dbReference type="Proteomes" id="UP000830055"/>
    </source>
</evidence>
<dbReference type="Pfam" id="PF13563">
    <property type="entry name" value="2_5_RNA_ligase2"/>
    <property type="match status" value="1"/>
</dbReference>
<protein>
    <recommendedName>
        <fullName evidence="2">RNA 2',3'-cyclic phosphodiesterase</fullName>
        <shortName evidence="2">RNA 2',3'-CPDase</shortName>
        <ecNumber evidence="2">3.1.4.58</ecNumber>
    </recommendedName>
</protein>
<dbReference type="PANTHER" id="PTHR35561:SF1">
    <property type="entry name" value="RNA 2',3'-CYCLIC PHOSPHODIESTERASE"/>
    <property type="match status" value="1"/>
</dbReference>
<dbReference type="HAMAP" id="MF_01940">
    <property type="entry name" value="RNA_CPDase"/>
    <property type="match status" value="1"/>
</dbReference>
<dbReference type="InterPro" id="IPR009097">
    <property type="entry name" value="Cyclic_Pdiesterase"/>
</dbReference>
<dbReference type="EC" id="3.1.4.58" evidence="2"/>
<comment type="catalytic activity">
    <reaction evidence="2">
        <text>a 3'-end 2',3'-cyclophospho-ribonucleotide-RNA + H2O = a 3'-end 2'-phospho-ribonucleotide-RNA + H(+)</text>
        <dbReference type="Rhea" id="RHEA:11828"/>
        <dbReference type="Rhea" id="RHEA-COMP:10464"/>
        <dbReference type="Rhea" id="RHEA-COMP:17353"/>
        <dbReference type="ChEBI" id="CHEBI:15377"/>
        <dbReference type="ChEBI" id="CHEBI:15378"/>
        <dbReference type="ChEBI" id="CHEBI:83064"/>
        <dbReference type="ChEBI" id="CHEBI:173113"/>
        <dbReference type="EC" id="3.1.4.58"/>
    </reaction>
</comment>
<comment type="function">
    <text evidence="2">Hydrolyzes RNA 2',3'-cyclic phosphodiester to an RNA 2'-phosphomonoester.</text>
</comment>